<organism evidence="2 3">
    <name type="scientific">Salmonella enterica I</name>
    <dbReference type="NCBI Taxonomy" id="59201"/>
    <lineage>
        <taxon>Bacteria</taxon>
        <taxon>Pseudomonadati</taxon>
        <taxon>Pseudomonadota</taxon>
        <taxon>Gammaproteobacteria</taxon>
        <taxon>Enterobacterales</taxon>
        <taxon>Enterobacteriaceae</taxon>
        <taxon>Salmonella</taxon>
    </lineage>
</organism>
<accession>A0A447PIU4</accession>
<evidence type="ECO:0000313" key="3">
    <source>
        <dbReference type="Proteomes" id="UP000273655"/>
    </source>
</evidence>
<gene>
    <name evidence="2" type="ORF">NCTC8271_03024</name>
</gene>
<dbReference type="EMBL" id="LR134148">
    <property type="protein sequence ID" value="VEA37957.1"/>
    <property type="molecule type" value="Genomic_DNA"/>
</dbReference>
<evidence type="ECO:0000313" key="2">
    <source>
        <dbReference type="EMBL" id="VEA37957.1"/>
    </source>
</evidence>
<reference evidence="2 3" key="1">
    <citation type="submission" date="2018-12" db="EMBL/GenBank/DDBJ databases">
        <authorList>
            <consortium name="Pathogen Informatics"/>
        </authorList>
    </citation>
    <scope>NUCLEOTIDE SEQUENCE [LARGE SCALE GENOMIC DNA]</scope>
    <source>
        <strain evidence="2 3">NCTC8271</strain>
    </source>
</reference>
<dbReference type="AlphaFoldDB" id="A0A447PIU4"/>
<evidence type="ECO:0000256" key="1">
    <source>
        <dbReference type="SAM" id="MobiDB-lite"/>
    </source>
</evidence>
<sequence length="100" mass="11567">MRAFIWYFDTQGIEWMRTSVRPIRSVRKAVSTSAEKFCESSGANNAWIWKELRAGERANRYHPRHIAIVKMVPYIPVQTGKRSVSHKRMDSQRTAGEADA</sequence>
<feature type="region of interest" description="Disordered" evidence="1">
    <location>
        <begin position="80"/>
        <end position="100"/>
    </location>
</feature>
<proteinExistence type="predicted"/>
<protein>
    <submittedName>
        <fullName evidence="2">Uncharacterized protein</fullName>
    </submittedName>
</protein>
<dbReference type="Proteomes" id="UP000273655">
    <property type="component" value="Chromosome 1"/>
</dbReference>
<name>A0A447PIU4_SALET</name>